<dbReference type="EMBL" id="JAUSUR010000006">
    <property type="protein sequence ID" value="MDQ0362377.1"/>
    <property type="molecule type" value="Genomic_DNA"/>
</dbReference>
<protein>
    <submittedName>
        <fullName evidence="1">Uncharacterized protein</fullName>
    </submittedName>
</protein>
<organism evidence="1 2">
    <name type="scientific">Breznakia pachnodae</name>
    <dbReference type="NCBI Taxonomy" id="265178"/>
    <lineage>
        <taxon>Bacteria</taxon>
        <taxon>Bacillati</taxon>
        <taxon>Bacillota</taxon>
        <taxon>Erysipelotrichia</taxon>
        <taxon>Erysipelotrichales</taxon>
        <taxon>Erysipelotrichaceae</taxon>
        <taxon>Breznakia</taxon>
    </lineage>
</organism>
<dbReference type="RefSeq" id="WP_307409945.1">
    <property type="nucleotide sequence ID" value="NZ_JAUSUR010000006.1"/>
</dbReference>
<proteinExistence type="predicted"/>
<name>A0ABU0E665_9FIRM</name>
<keyword evidence="2" id="KW-1185">Reference proteome</keyword>
<reference evidence="1 2" key="1">
    <citation type="submission" date="2023-07" db="EMBL/GenBank/DDBJ databases">
        <title>Genomic Encyclopedia of Type Strains, Phase IV (KMG-IV): sequencing the most valuable type-strain genomes for metagenomic binning, comparative biology and taxonomic classification.</title>
        <authorList>
            <person name="Goeker M."/>
        </authorList>
    </citation>
    <scope>NUCLEOTIDE SEQUENCE [LARGE SCALE GENOMIC DNA]</scope>
    <source>
        <strain evidence="1 2">DSM 16784</strain>
    </source>
</reference>
<gene>
    <name evidence="1" type="ORF">J2S15_003131</name>
</gene>
<dbReference type="Proteomes" id="UP001230220">
    <property type="component" value="Unassembled WGS sequence"/>
</dbReference>
<accession>A0ABU0E665</accession>
<sequence length="170" mass="19890">MRKLKLFKKKENSVITVNNTSIFELNGISYSIRRDRRDTAFFLSTNYETLKYSFIILGNMNEDSGYSPYLVINSIDTSKKKAKELIGLSFKVTDINQAREREDTFYIYEHEPIVEYEVKILDIEEHQVHISCTGKAIVDGYVDDYETIDFSIDCFLPIITNKDDWSKYGF</sequence>
<evidence type="ECO:0000313" key="1">
    <source>
        <dbReference type="EMBL" id="MDQ0362377.1"/>
    </source>
</evidence>
<comment type="caution">
    <text evidence="1">The sequence shown here is derived from an EMBL/GenBank/DDBJ whole genome shotgun (WGS) entry which is preliminary data.</text>
</comment>
<evidence type="ECO:0000313" key="2">
    <source>
        <dbReference type="Proteomes" id="UP001230220"/>
    </source>
</evidence>